<evidence type="ECO:0000256" key="3">
    <source>
        <dbReference type="ARBA" id="ARBA00023002"/>
    </source>
</evidence>
<dbReference type="PATRIC" id="fig|679936.5.peg.974"/>
<reference evidence="8 9" key="2">
    <citation type="journal article" date="2012" name="Stand. Genomic Sci.">
        <title>Complete genome sequence of the moderately thermophilic mineral-sulfide-oxidizing firmicute Sulfobacillus acidophilus type strain (NAL(T)).</title>
        <authorList>
            <person name="Anderson I."/>
            <person name="Chertkov O."/>
            <person name="Chen A."/>
            <person name="Saunders E."/>
            <person name="Lapidus A."/>
            <person name="Nolan M."/>
            <person name="Lucas S."/>
            <person name="Hammon N."/>
            <person name="Deshpande S."/>
            <person name="Cheng J.F."/>
            <person name="Han C."/>
            <person name="Tapia R."/>
            <person name="Goodwin L.A."/>
            <person name="Pitluck S."/>
            <person name="Liolios K."/>
            <person name="Pagani I."/>
            <person name="Ivanova N."/>
            <person name="Mikhailova N."/>
            <person name="Pati A."/>
            <person name="Palaniappan K."/>
            <person name="Land M."/>
            <person name="Pan C."/>
            <person name="Rohde M."/>
            <person name="Pukall R."/>
            <person name="Goker M."/>
            <person name="Detter J.C."/>
            <person name="Woyke T."/>
            <person name="Bristow J."/>
            <person name="Eisen J.A."/>
            <person name="Markowitz V."/>
            <person name="Hugenholtz P."/>
            <person name="Kyrpides N.C."/>
            <person name="Klenk H.P."/>
            <person name="Mavromatis K."/>
        </authorList>
    </citation>
    <scope>NUCLEOTIDE SEQUENCE [LARGE SCALE GENOMIC DNA]</scope>
    <source>
        <strain evidence="9">ATCC 700253 / DSM 10332 / NAL</strain>
    </source>
</reference>
<feature type="domain" description="Thioredoxin" evidence="7">
    <location>
        <begin position="24"/>
        <end position="174"/>
    </location>
</feature>
<name>G8TSP6_SULAD</name>
<evidence type="ECO:0000256" key="4">
    <source>
        <dbReference type="ARBA" id="ARBA00023157"/>
    </source>
</evidence>
<dbReference type="NCBIfam" id="NF001808">
    <property type="entry name" value="PRK00522.1"/>
    <property type="match status" value="1"/>
</dbReference>
<keyword evidence="9" id="KW-1185">Reference proteome</keyword>
<proteinExistence type="inferred from homology"/>
<dbReference type="SUPFAM" id="SSF52833">
    <property type="entry name" value="Thioredoxin-like"/>
    <property type="match status" value="1"/>
</dbReference>
<keyword evidence="2 6" id="KW-0049">Antioxidant</keyword>
<dbReference type="EMBL" id="CP003179">
    <property type="protein sequence ID" value="AEW04423.1"/>
    <property type="molecule type" value="Genomic_DNA"/>
</dbReference>
<sequence length="174" mass="18819">MSVTERPQAVTFKGNGVTLLGPEIQVGQAAPAFSLPNTDLAPVSLADFKNQVVLLTSVPSLDTPVCDLETRRFHEAVGALGQGVQLVTVSMDLPFAQKRWCGANGIDRVMTLSDYRDHAFGHAYGVYIKELGLLARAVFVIDGDGMVRYVEYVPEVTHEPQYDAALNTVKALLG</sequence>
<keyword evidence="4" id="KW-1015">Disulfide bond</keyword>
<dbReference type="InterPro" id="IPR002065">
    <property type="entry name" value="TPX"/>
</dbReference>
<dbReference type="GO" id="GO:0008379">
    <property type="term" value="F:thioredoxin peroxidase activity"/>
    <property type="evidence" value="ECO:0007669"/>
    <property type="project" value="UniProtKB-UniRule"/>
</dbReference>
<feature type="active site" description="Cysteine sulfenic acid (-SOH) intermediate" evidence="6">
    <location>
        <position position="66"/>
    </location>
</feature>
<keyword evidence="3 6" id="KW-0560">Oxidoreductase</keyword>
<evidence type="ECO:0000256" key="5">
    <source>
        <dbReference type="ARBA" id="ARBA00023284"/>
    </source>
</evidence>
<protein>
    <recommendedName>
        <fullName evidence="6">Thiol peroxidase</fullName>
        <shortName evidence="6">Tpx</shortName>
        <ecNumber evidence="6">1.11.1.24</ecNumber>
    </recommendedName>
    <alternativeName>
        <fullName evidence="6">Peroxiredoxin tpx</fullName>
        <shortName evidence="6">Prx</shortName>
    </alternativeName>
    <alternativeName>
        <fullName evidence="6">Thioredoxin peroxidase</fullName>
    </alternativeName>
    <alternativeName>
        <fullName evidence="6">Thioredoxin-dependent peroxiredoxin</fullName>
    </alternativeName>
</protein>
<dbReference type="InterPro" id="IPR036249">
    <property type="entry name" value="Thioredoxin-like_sf"/>
</dbReference>
<comment type="similarity">
    <text evidence="6">Belongs to the peroxiredoxin family. Tpx subfamily.</text>
</comment>
<evidence type="ECO:0000256" key="1">
    <source>
        <dbReference type="ARBA" id="ARBA00022559"/>
    </source>
</evidence>
<dbReference type="CDD" id="cd03014">
    <property type="entry name" value="PRX_Atyp2cys"/>
    <property type="match status" value="1"/>
</dbReference>
<reference evidence="9" key="1">
    <citation type="submission" date="2011-12" db="EMBL/GenBank/DDBJ databases">
        <title>The complete genome of chromosome of Sulfobacillus acidophilus DSM 10332.</title>
        <authorList>
            <person name="Lucas S."/>
            <person name="Han J."/>
            <person name="Lapidus A."/>
            <person name="Bruce D."/>
            <person name="Goodwin L."/>
            <person name="Pitluck S."/>
            <person name="Peters L."/>
            <person name="Kyrpides N."/>
            <person name="Mavromatis K."/>
            <person name="Ivanova N."/>
            <person name="Mikhailova N."/>
            <person name="Chertkov O."/>
            <person name="Saunders E."/>
            <person name="Detter J.C."/>
            <person name="Tapia R."/>
            <person name="Han C."/>
            <person name="Land M."/>
            <person name="Hauser L."/>
            <person name="Markowitz V."/>
            <person name="Cheng J.-F."/>
            <person name="Hugenholtz P."/>
            <person name="Woyke T."/>
            <person name="Wu D."/>
            <person name="Pukall R."/>
            <person name="Gehrich-Schroeter G."/>
            <person name="Schneider S."/>
            <person name="Klenk H.-P."/>
            <person name="Eisen J.A."/>
        </authorList>
    </citation>
    <scope>NUCLEOTIDE SEQUENCE [LARGE SCALE GENOMIC DNA]</scope>
    <source>
        <strain evidence="9">ATCC 700253 / DSM 10332 / NAL</strain>
    </source>
</reference>
<evidence type="ECO:0000256" key="2">
    <source>
        <dbReference type="ARBA" id="ARBA00022862"/>
    </source>
</evidence>
<dbReference type="Gene3D" id="3.40.30.10">
    <property type="entry name" value="Glutaredoxin"/>
    <property type="match status" value="1"/>
</dbReference>
<gene>
    <name evidence="6" type="primary">tpx</name>
    <name evidence="8" type="ordered locus">Sulac_0921</name>
</gene>
<dbReference type="STRING" id="679936.Sulac_0921"/>
<dbReference type="PANTHER" id="PTHR43110:SF1">
    <property type="entry name" value="THIOL PEROXIDASE"/>
    <property type="match status" value="1"/>
</dbReference>
<dbReference type="Proteomes" id="UP000005439">
    <property type="component" value="Chromosome"/>
</dbReference>
<dbReference type="InterPro" id="IPR013766">
    <property type="entry name" value="Thioredoxin_domain"/>
</dbReference>
<evidence type="ECO:0000313" key="9">
    <source>
        <dbReference type="Proteomes" id="UP000005439"/>
    </source>
</evidence>
<evidence type="ECO:0000313" key="8">
    <source>
        <dbReference type="EMBL" id="AEW04423.1"/>
    </source>
</evidence>
<dbReference type="PROSITE" id="PS01265">
    <property type="entry name" value="TPX"/>
    <property type="match status" value="1"/>
</dbReference>
<evidence type="ECO:0000256" key="6">
    <source>
        <dbReference type="HAMAP-Rule" id="MF_00269"/>
    </source>
</evidence>
<comment type="caution">
    <text evidence="6">Lacks conserved residue(s) required for the propagation of feature annotation.</text>
</comment>
<dbReference type="PROSITE" id="PS51352">
    <property type="entry name" value="THIOREDOXIN_2"/>
    <property type="match status" value="1"/>
</dbReference>
<dbReference type="EC" id="1.11.1.24" evidence="6"/>
<accession>G8TSP6</accession>
<dbReference type="InterPro" id="IPR050455">
    <property type="entry name" value="Tpx_Peroxidase_subfamily"/>
</dbReference>
<dbReference type="HAMAP" id="MF_00269">
    <property type="entry name" value="Tpx"/>
    <property type="match status" value="1"/>
</dbReference>
<evidence type="ECO:0000259" key="7">
    <source>
        <dbReference type="PROSITE" id="PS51352"/>
    </source>
</evidence>
<dbReference type="InterPro" id="IPR013740">
    <property type="entry name" value="Redoxin"/>
</dbReference>
<keyword evidence="5 6" id="KW-0676">Redox-active center</keyword>
<dbReference type="KEGG" id="sap:Sulac_0921"/>
<dbReference type="AlphaFoldDB" id="G8TSP6"/>
<comment type="function">
    <text evidence="6">Thiol-specific peroxidase that catalyzes the reduction of hydrogen peroxide and organic hydroperoxides to water and alcohols, respectively. Plays a role in cell protection against oxidative stress by detoxifying peroxides.</text>
</comment>
<organism evidence="8 9">
    <name type="scientific">Sulfobacillus acidophilus (strain ATCC 700253 / DSM 10332 / NAL)</name>
    <dbReference type="NCBI Taxonomy" id="679936"/>
    <lineage>
        <taxon>Bacteria</taxon>
        <taxon>Bacillati</taxon>
        <taxon>Bacillota</taxon>
        <taxon>Clostridia</taxon>
        <taxon>Eubacteriales</taxon>
        <taxon>Clostridiales Family XVII. Incertae Sedis</taxon>
        <taxon>Sulfobacillus</taxon>
    </lineage>
</organism>
<dbReference type="PANTHER" id="PTHR43110">
    <property type="entry name" value="THIOL PEROXIDASE"/>
    <property type="match status" value="1"/>
</dbReference>
<comment type="subunit">
    <text evidence="6">Homodimer.</text>
</comment>
<dbReference type="Pfam" id="PF08534">
    <property type="entry name" value="Redoxin"/>
    <property type="match status" value="1"/>
</dbReference>
<keyword evidence="1 6" id="KW-0575">Peroxidase</keyword>
<comment type="catalytic activity">
    <reaction evidence="6">
        <text>a hydroperoxide + [thioredoxin]-dithiol = an alcohol + [thioredoxin]-disulfide + H2O</text>
        <dbReference type="Rhea" id="RHEA:62620"/>
        <dbReference type="Rhea" id="RHEA-COMP:10698"/>
        <dbReference type="Rhea" id="RHEA-COMP:10700"/>
        <dbReference type="ChEBI" id="CHEBI:15377"/>
        <dbReference type="ChEBI" id="CHEBI:29950"/>
        <dbReference type="ChEBI" id="CHEBI:30879"/>
        <dbReference type="ChEBI" id="CHEBI:35924"/>
        <dbReference type="ChEBI" id="CHEBI:50058"/>
        <dbReference type="EC" id="1.11.1.24"/>
    </reaction>
</comment>
<dbReference type="HOGENOM" id="CLU_042529_12_0_9"/>
<dbReference type="InterPro" id="IPR018219">
    <property type="entry name" value="Tpx_CS"/>
</dbReference>